<accession>A0A2A2KSH7</accession>
<dbReference type="SUPFAM" id="SSF103506">
    <property type="entry name" value="Mitochondrial carrier"/>
    <property type="match status" value="1"/>
</dbReference>
<evidence type="ECO:0000256" key="18">
    <source>
        <dbReference type="ARBA" id="ARBA00048920"/>
    </source>
</evidence>
<feature type="repeat" description="Solcar" evidence="20">
    <location>
        <begin position="193"/>
        <end position="282"/>
    </location>
</feature>
<evidence type="ECO:0000256" key="13">
    <source>
        <dbReference type="ARBA" id="ARBA00046087"/>
    </source>
</evidence>
<evidence type="ECO:0000256" key="7">
    <source>
        <dbReference type="ARBA" id="ARBA00022989"/>
    </source>
</evidence>
<keyword evidence="7" id="KW-1133">Transmembrane helix</keyword>
<dbReference type="PROSITE" id="PS50920">
    <property type="entry name" value="SOLCAR"/>
    <property type="match status" value="3"/>
</dbReference>
<evidence type="ECO:0000256" key="5">
    <source>
        <dbReference type="ARBA" id="ARBA00022737"/>
    </source>
</evidence>
<evidence type="ECO:0000256" key="21">
    <source>
        <dbReference type="RuleBase" id="RU000488"/>
    </source>
</evidence>
<evidence type="ECO:0000313" key="22">
    <source>
        <dbReference type="EMBL" id="PAV76878.1"/>
    </source>
</evidence>
<gene>
    <name evidence="22" type="ORF">WR25_07378</name>
</gene>
<comment type="catalytic activity">
    <reaction evidence="17">
        <text>2-oxoheptanedioate(in) + 2-oxoglutarate(out) = 2-oxoheptanedioate(out) + 2-oxoglutarate(in)</text>
        <dbReference type="Rhea" id="RHEA:71755"/>
        <dbReference type="ChEBI" id="CHEBI:16810"/>
        <dbReference type="ChEBI" id="CHEBI:72701"/>
    </reaction>
</comment>
<dbReference type="InterPro" id="IPR051752">
    <property type="entry name" value="Mito_2-oxodicarb_carrier"/>
</dbReference>
<comment type="catalytic activity">
    <reaction evidence="18">
        <text>glutarate(in) + 2-oxoglutarate(out) = glutarate(out) + 2-oxoglutarate(in)</text>
        <dbReference type="Rhea" id="RHEA:71751"/>
        <dbReference type="ChEBI" id="CHEBI:16810"/>
        <dbReference type="ChEBI" id="CHEBI:30921"/>
    </reaction>
</comment>
<comment type="catalytic activity">
    <reaction evidence="15">
        <text>citrate(in) + 2-oxoglutarate(out) = citrate(out) + 2-oxoglutarate(in)</text>
        <dbReference type="Rhea" id="RHEA:71763"/>
        <dbReference type="ChEBI" id="CHEBI:16810"/>
        <dbReference type="ChEBI" id="CHEBI:16947"/>
    </reaction>
</comment>
<evidence type="ECO:0000256" key="14">
    <source>
        <dbReference type="ARBA" id="ARBA00047537"/>
    </source>
</evidence>
<dbReference type="Pfam" id="PF00153">
    <property type="entry name" value="Mito_carr"/>
    <property type="match status" value="3"/>
</dbReference>
<comment type="subcellular location">
    <subcellularLocation>
        <location evidence="1">Mitochondrion inner membrane</location>
        <topology evidence="1">Multi-pass membrane protein</topology>
    </subcellularLocation>
</comment>
<keyword evidence="5" id="KW-0677">Repeat</keyword>
<dbReference type="InterPro" id="IPR023395">
    <property type="entry name" value="MCP_dom_sf"/>
</dbReference>
<comment type="function">
    <text evidence="13">Transports dicarboxylates across the inner membranes of mitochondria by a counter-exchange mechanism. Can transport 2-oxoadipate (2-oxohexanedioate), 2-oxoglutarate, adipate (hexanedioate), glutarate, and to a lesser extent, pimelate (heptanedioate), 2-oxopimelate (2-oxoheptanedioate), 2-aminoadipate (2-aminohexanedioate), oxaloacetate, and citrate. Plays a central role in catabolism of lysine, hydroxylysine, and tryptophan, by transporting common metabolite intermediates (such as 2-oxoadipate) into the mitochondria, where it is converted into acetyl-CoA and can enter the citric acid (TCA) cycle.</text>
</comment>
<dbReference type="GO" id="GO:0005743">
    <property type="term" value="C:mitochondrial inner membrane"/>
    <property type="evidence" value="ECO:0007669"/>
    <property type="project" value="UniProtKB-SubCell"/>
</dbReference>
<dbReference type="STRING" id="2018661.A0A2A2KSH7"/>
<comment type="similarity">
    <text evidence="2 21">Belongs to the mitochondrial carrier (TC 2.A.29) family.</text>
</comment>
<evidence type="ECO:0000256" key="11">
    <source>
        <dbReference type="ARBA" id="ARBA00039747"/>
    </source>
</evidence>
<organism evidence="22 23">
    <name type="scientific">Diploscapter pachys</name>
    <dbReference type="NCBI Taxonomy" id="2018661"/>
    <lineage>
        <taxon>Eukaryota</taxon>
        <taxon>Metazoa</taxon>
        <taxon>Ecdysozoa</taxon>
        <taxon>Nematoda</taxon>
        <taxon>Chromadorea</taxon>
        <taxon>Rhabditida</taxon>
        <taxon>Rhabditina</taxon>
        <taxon>Rhabditomorpha</taxon>
        <taxon>Rhabditoidea</taxon>
        <taxon>Rhabditidae</taxon>
        <taxon>Diploscapter</taxon>
    </lineage>
</organism>
<evidence type="ECO:0000256" key="12">
    <source>
        <dbReference type="ARBA" id="ARBA00041874"/>
    </source>
</evidence>
<keyword evidence="6" id="KW-0999">Mitochondrion inner membrane</keyword>
<feature type="repeat" description="Solcar" evidence="20">
    <location>
        <begin position="5"/>
        <end position="88"/>
    </location>
</feature>
<keyword evidence="8" id="KW-0496">Mitochondrion</keyword>
<dbReference type="PANTHER" id="PTHR46356">
    <property type="entry name" value="MITOCHONDRIAL 2-OXODICARBOXYLATE CARRIER"/>
    <property type="match status" value="1"/>
</dbReference>
<comment type="catalytic activity">
    <reaction evidence="10">
        <text>2-oxoadipate(in) + 2-oxoglutarate(out) = 2-oxoadipate(out) + 2-oxoglutarate(in)</text>
        <dbReference type="Rhea" id="RHEA:71739"/>
        <dbReference type="ChEBI" id="CHEBI:16810"/>
        <dbReference type="ChEBI" id="CHEBI:57499"/>
    </reaction>
</comment>
<comment type="catalytic activity">
    <reaction evidence="16">
        <text>L-2-aminoadipate(in) + 2-oxoglutarate(out) = L-2-aminoadipate(out) + 2-oxoglutarate(in)</text>
        <dbReference type="Rhea" id="RHEA:71747"/>
        <dbReference type="ChEBI" id="CHEBI:16810"/>
        <dbReference type="ChEBI" id="CHEBI:58672"/>
    </reaction>
</comment>
<evidence type="ECO:0000256" key="1">
    <source>
        <dbReference type="ARBA" id="ARBA00004448"/>
    </source>
</evidence>
<dbReference type="PANTHER" id="PTHR46356:SF1">
    <property type="entry name" value="MITOCHONDRIAL 2-OXODICARBOXYLATE CARRIER"/>
    <property type="match status" value="1"/>
</dbReference>
<keyword evidence="9 20" id="KW-0472">Membrane</keyword>
<evidence type="ECO:0000256" key="17">
    <source>
        <dbReference type="ARBA" id="ARBA00048581"/>
    </source>
</evidence>
<evidence type="ECO:0000256" key="8">
    <source>
        <dbReference type="ARBA" id="ARBA00023128"/>
    </source>
</evidence>
<evidence type="ECO:0000313" key="23">
    <source>
        <dbReference type="Proteomes" id="UP000218231"/>
    </source>
</evidence>
<evidence type="ECO:0000256" key="2">
    <source>
        <dbReference type="ARBA" id="ARBA00006375"/>
    </source>
</evidence>
<protein>
    <recommendedName>
        <fullName evidence="11">Mitochondrial 2-oxodicarboxylate carrier</fullName>
    </recommendedName>
    <alternativeName>
        <fullName evidence="12">Solute carrier family 25 member 21</fullName>
    </alternativeName>
</protein>
<evidence type="ECO:0000256" key="9">
    <source>
        <dbReference type="ARBA" id="ARBA00023136"/>
    </source>
</evidence>
<evidence type="ECO:0000256" key="19">
    <source>
        <dbReference type="ARBA" id="ARBA00048998"/>
    </source>
</evidence>
<dbReference type="InterPro" id="IPR018108">
    <property type="entry name" value="MCP_transmembrane"/>
</dbReference>
<comment type="catalytic activity">
    <reaction evidence="19">
        <text>hexanedioate(in) + 2-oxoglutarate(out) = hexanedioate(out) + 2-oxoglutarate(in)</text>
        <dbReference type="Rhea" id="RHEA:71743"/>
        <dbReference type="ChEBI" id="CHEBI:16810"/>
        <dbReference type="ChEBI" id="CHEBI:17128"/>
    </reaction>
</comment>
<keyword evidence="4 20" id="KW-0812">Transmembrane</keyword>
<evidence type="ECO:0000256" key="15">
    <source>
        <dbReference type="ARBA" id="ARBA00048003"/>
    </source>
</evidence>
<evidence type="ECO:0000256" key="20">
    <source>
        <dbReference type="PROSITE-ProRule" id="PRU00282"/>
    </source>
</evidence>
<feature type="repeat" description="Solcar" evidence="20">
    <location>
        <begin position="95"/>
        <end position="183"/>
    </location>
</feature>
<evidence type="ECO:0000256" key="16">
    <source>
        <dbReference type="ARBA" id="ARBA00048303"/>
    </source>
</evidence>
<evidence type="ECO:0000256" key="10">
    <source>
        <dbReference type="ARBA" id="ARBA00036018"/>
    </source>
</evidence>
<dbReference type="Proteomes" id="UP000218231">
    <property type="component" value="Unassembled WGS sequence"/>
</dbReference>
<dbReference type="AlphaFoldDB" id="A0A2A2KSH7"/>
<keyword evidence="23" id="KW-1185">Reference proteome</keyword>
<comment type="catalytic activity">
    <reaction evidence="14">
        <text>heptanedioate(in) + 2-oxoglutarate(out) = heptanedioate(out) + 2-oxoglutarate(in)</text>
        <dbReference type="Rhea" id="RHEA:71759"/>
        <dbReference type="ChEBI" id="CHEBI:16810"/>
        <dbReference type="ChEBI" id="CHEBI:36165"/>
    </reaction>
</comment>
<reference evidence="22 23" key="1">
    <citation type="journal article" date="2017" name="Curr. Biol.">
        <title>Genome architecture and evolution of a unichromosomal asexual nematode.</title>
        <authorList>
            <person name="Fradin H."/>
            <person name="Zegar C."/>
            <person name="Gutwein M."/>
            <person name="Lucas J."/>
            <person name="Kovtun M."/>
            <person name="Corcoran D."/>
            <person name="Baugh L.R."/>
            <person name="Kiontke K."/>
            <person name="Gunsalus K."/>
            <person name="Fitch D.H."/>
            <person name="Piano F."/>
        </authorList>
    </citation>
    <scope>NUCLEOTIDE SEQUENCE [LARGE SCALE GENOMIC DNA]</scope>
    <source>
        <strain evidence="22">PF1309</strain>
    </source>
</reference>
<dbReference type="EMBL" id="LIAE01007802">
    <property type="protein sequence ID" value="PAV76878.1"/>
    <property type="molecule type" value="Genomic_DNA"/>
</dbReference>
<evidence type="ECO:0000256" key="3">
    <source>
        <dbReference type="ARBA" id="ARBA00022448"/>
    </source>
</evidence>
<dbReference type="OrthoDB" id="434783at2759"/>
<proteinExistence type="inferred from homology"/>
<evidence type="ECO:0000256" key="6">
    <source>
        <dbReference type="ARBA" id="ARBA00022792"/>
    </source>
</evidence>
<keyword evidence="3 21" id="KW-0813">Transport</keyword>
<comment type="caution">
    <text evidence="22">The sequence shown here is derived from an EMBL/GenBank/DDBJ whole genome shotgun (WGS) entry which is preliminary data.</text>
</comment>
<dbReference type="Gene3D" id="1.50.40.10">
    <property type="entry name" value="Mitochondrial carrier domain"/>
    <property type="match status" value="1"/>
</dbReference>
<evidence type="ECO:0000256" key="4">
    <source>
        <dbReference type="ARBA" id="ARBA00022692"/>
    </source>
</evidence>
<sequence length="287" mass="31819">MNRVKEGACQIAAGGTAGFVEVCLMQPLDVVKTRLQIVSTNGGFATCVRTTYLNEGLLGFYKGLLPPILADTPKRASKFFMFEQFRSVFTNPDIPPALTYSLAGMFSGLTSALLVCPFEVIKITQQSERHVKFFEQRSCKIMARDIIKSEGRKGIYRGLPTLLTRNGVWNMVYFGFYFTAKDYIPPSNEGHSKNIAARIFLGFVAGSLASATNVPFDVCQIRIMGPQPVKGQRKYKSTFQTLNLVYKEEGLVALYRGLLPKCMRLGPGGAVMLVVYESVYNSLKTLI</sequence>
<name>A0A2A2KSH7_9BILA</name>